<dbReference type="PANTHER" id="PTHR43591">
    <property type="entry name" value="METHYLTRANSFERASE"/>
    <property type="match status" value="1"/>
</dbReference>
<keyword evidence="1" id="KW-0808">Transferase</keyword>
<accession>A0A502EFC2</accession>
<proteinExistence type="predicted"/>
<name>A0A502EFC2_9FLAO</name>
<dbReference type="EMBL" id="RCZH01000015">
    <property type="protein sequence ID" value="TPG36147.1"/>
    <property type="molecule type" value="Genomic_DNA"/>
</dbReference>
<sequence>MDTTTTTNSFSGSSIPFKYEKYLGPLLFESYAMDMAKRVKETSPSKILEIACGTGRVTNQLLKELPNAQITATDINSAMLNLAKDIVKDHKNVTWEIVDAMSLPFGDEYFDCITVQFGVMFYQDKIKAHKEAFRVLKKGGTYIFNSWNKMEENRVIHLVKELMEEYFPADPPSFYNLPFSYFESVIITAELEEGGFDDIETSLVKANGYSKDSDSAATGLLEGAPIYGSIIEKDKDLLPEIINKLSGKLADLYGKENLSVPLQAIVTTAKKK</sequence>
<evidence type="ECO:0000313" key="2">
    <source>
        <dbReference type="Proteomes" id="UP000319700"/>
    </source>
</evidence>
<dbReference type="SUPFAM" id="SSF53335">
    <property type="entry name" value="S-adenosyl-L-methionine-dependent methyltransferases"/>
    <property type="match status" value="1"/>
</dbReference>
<keyword evidence="1" id="KW-0489">Methyltransferase</keyword>
<dbReference type="GO" id="GO:0032259">
    <property type="term" value="P:methylation"/>
    <property type="evidence" value="ECO:0007669"/>
    <property type="project" value="UniProtKB-KW"/>
</dbReference>
<dbReference type="Proteomes" id="UP000319700">
    <property type="component" value="Unassembled WGS sequence"/>
</dbReference>
<dbReference type="AlphaFoldDB" id="A0A502EFC2"/>
<dbReference type="Gene3D" id="3.40.50.150">
    <property type="entry name" value="Vaccinia Virus protein VP39"/>
    <property type="match status" value="1"/>
</dbReference>
<dbReference type="RefSeq" id="WP_140510463.1">
    <property type="nucleotide sequence ID" value="NZ_RCZH01000015.1"/>
</dbReference>
<comment type="caution">
    <text evidence="1">The sequence shown here is derived from an EMBL/GenBank/DDBJ whole genome shotgun (WGS) entry which is preliminary data.</text>
</comment>
<protein>
    <submittedName>
        <fullName evidence="1">Methyltransferase domain-containing protein</fullName>
    </submittedName>
</protein>
<dbReference type="Pfam" id="PF01209">
    <property type="entry name" value="Ubie_methyltran"/>
    <property type="match status" value="1"/>
</dbReference>
<evidence type="ECO:0000313" key="1">
    <source>
        <dbReference type="EMBL" id="TPG36147.1"/>
    </source>
</evidence>
<reference evidence="1 2" key="1">
    <citation type="journal article" date="2019" name="Environ. Microbiol.">
        <title>Species interactions and distinct microbial communities in high Arctic permafrost affected cryosols are associated with the CH4 and CO2 gas fluxes.</title>
        <authorList>
            <person name="Altshuler I."/>
            <person name="Hamel J."/>
            <person name="Turney S."/>
            <person name="Magnuson E."/>
            <person name="Levesque R."/>
            <person name="Greer C."/>
            <person name="Whyte L.G."/>
        </authorList>
    </citation>
    <scope>NUCLEOTIDE SEQUENCE [LARGE SCALE GENOMIC DNA]</scope>
    <source>
        <strain evidence="1 2">42</strain>
    </source>
</reference>
<keyword evidence="2" id="KW-1185">Reference proteome</keyword>
<dbReference type="GO" id="GO:0008168">
    <property type="term" value="F:methyltransferase activity"/>
    <property type="evidence" value="ECO:0007669"/>
    <property type="project" value="UniProtKB-KW"/>
</dbReference>
<organism evidence="1 2">
    <name type="scientific">Flavobacterium pectinovorum</name>
    <dbReference type="NCBI Taxonomy" id="29533"/>
    <lineage>
        <taxon>Bacteria</taxon>
        <taxon>Pseudomonadati</taxon>
        <taxon>Bacteroidota</taxon>
        <taxon>Flavobacteriia</taxon>
        <taxon>Flavobacteriales</taxon>
        <taxon>Flavobacteriaceae</taxon>
        <taxon>Flavobacterium</taxon>
    </lineage>
</organism>
<gene>
    <name evidence="1" type="ORF">EAH81_20215</name>
</gene>
<dbReference type="CDD" id="cd02440">
    <property type="entry name" value="AdoMet_MTases"/>
    <property type="match status" value="1"/>
</dbReference>
<dbReference type="InterPro" id="IPR029063">
    <property type="entry name" value="SAM-dependent_MTases_sf"/>
</dbReference>
<dbReference type="OrthoDB" id="9795634at2"/>